<protein>
    <recommendedName>
        <fullName evidence="5">t-SNARE coiled-coil homology domain-containing protein</fullName>
    </recommendedName>
</protein>
<evidence type="ECO:0000256" key="2">
    <source>
        <dbReference type="SAM" id="MobiDB-lite"/>
    </source>
</evidence>
<comment type="caution">
    <text evidence="3">The sequence shown here is derived from an EMBL/GenBank/DDBJ whole genome shotgun (WGS) entry which is preliminary data.</text>
</comment>
<feature type="coiled-coil region" evidence="1">
    <location>
        <begin position="94"/>
        <end position="198"/>
    </location>
</feature>
<dbReference type="EMBL" id="JBHSWW010000257">
    <property type="protein sequence ID" value="MFC6754406.1"/>
    <property type="molecule type" value="Genomic_DNA"/>
</dbReference>
<keyword evidence="1" id="KW-0175">Coiled coil</keyword>
<feature type="compositionally biased region" description="Basic and acidic residues" evidence="2">
    <location>
        <begin position="312"/>
        <end position="322"/>
    </location>
</feature>
<organism evidence="3 4">
    <name type="scientific">Halorubrum tibetense</name>
    <dbReference type="NCBI Taxonomy" id="175631"/>
    <lineage>
        <taxon>Archaea</taxon>
        <taxon>Methanobacteriati</taxon>
        <taxon>Methanobacteriota</taxon>
        <taxon>Stenosarchaea group</taxon>
        <taxon>Halobacteria</taxon>
        <taxon>Halobacteriales</taxon>
        <taxon>Haloferacaceae</taxon>
        <taxon>Halorubrum</taxon>
    </lineage>
</organism>
<gene>
    <name evidence="3" type="ORF">ACFQEU_13190</name>
</gene>
<evidence type="ECO:0000313" key="3">
    <source>
        <dbReference type="EMBL" id="MFC6754406.1"/>
    </source>
</evidence>
<accession>A0ABD5SCV4</accession>
<keyword evidence="4" id="KW-1185">Reference proteome</keyword>
<evidence type="ECO:0000256" key="1">
    <source>
        <dbReference type="SAM" id="Coils"/>
    </source>
</evidence>
<evidence type="ECO:0000313" key="4">
    <source>
        <dbReference type="Proteomes" id="UP001596442"/>
    </source>
</evidence>
<reference evidence="3 4" key="1">
    <citation type="journal article" date="2019" name="Int. J. Syst. Evol. Microbiol.">
        <title>The Global Catalogue of Microorganisms (GCM) 10K type strain sequencing project: providing services to taxonomists for standard genome sequencing and annotation.</title>
        <authorList>
            <consortium name="The Broad Institute Genomics Platform"/>
            <consortium name="The Broad Institute Genome Sequencing Center for Infectious Disease"/>
            <person name="Wu L."/>
            <person name="Ma J."/>
        </authorList>
    </citation>
    <scope>NUCLEOTIDE SEQUENCE [LARGE SCALE GENOMIC DNA]</scope>
    <source>
        <strain evidence="3 4">CGMCC 1.3239</strain>
    </source>
</reference>
<feature type="region of interest" description="Disordered" evidence="2">
    <location>
        <begin position="1"/>
        <end position="43"/>
    </location>
</feature>
<proteinExistence type="predicted"/>
<dbReference type="Gene3D" id="1.10.287.1490">
    <property type="match status" value="1"/>
</dbReference>
<dbReference type="SUPFAM" id="SSF57997">
    <property type="entry name" value="Tropomyosin"/>
    <property type="match status" value="1"/>
</dbReference>
<dbReference type="AlphaFoldDB" id="A0ABD5SCV4"/>
<dbReference type="RefSeq" id="WP_379782877.1">
    <property type="nucleotide sequence ID" value="NZ_JBHSWW010000257.1"/>
</dbReference>
<name>A0ABD5SCV4_9EURY</name>
<dbReference type="Proteomes" id="UP001596442">
    <property type="component" value="Unassembled WGS sequence"/>
</dbReference>
<evidence type="ECO:0008006" key="5">
    <source>
        <dbReference type="Google" id="ProtNLM"/>
    </source>
</evidence>
<sequence>MDEADSGDAVDRATDGATGPIDPSEGGDTGGAPSTSELESLRSRVDALAERLDEDVEDLRGRLVRTYREVEKRAAADHTHPETADRIDGMSADIDTLATRIDAIESELEAIEDDVGGIESELGAVGSDLDAVETDLDGLGDEVDRLDGAVASATADLDELDARVETLADANDDAMEKLSKVANAVVRTQRQLRAMRQERAERERIDAILAEANRHGVRTADCAGCSNSVRLSLLSKPECPYCGSRFGGVEPGRRFIGTSTLTVDDRPALEGEVGSAGDGETGASGTDNDRTDAGSATDDISARGGRRGSNAEPERDEGGRSR</sequence>
<feature type="region of interest" description="Disordered" evidence="2">
    <location>
        <begin position="259"/>
        <end position="322"/>
    </location>
</feature>